<evidence type="ECO:0000313" key="2">
    <source>
        <dbReference type="Proteomes" id="UP001596087"/>
    </source>
</evidence>
<accession>A0ABW0BLL0</accession>
<evidence type="ECO:0008006" key="3">
    <source>
        <dbReference type="Google" id="ProtNLM"/>
    </source>
</evidence>
<dbReference type="Proteomes" id="UP001596087">
    <property type="component" value="Unassembled WGS sequence"/>
</dbReference>
<reference evidence="2" key="1">
    <citation type="journal article" date="2019" name="Int. J. Syst. Evol. Microbiol.">
        <title>The Global Catalogue of Microorganisms (GCM) 10K type strain sequencing project: providing services to taxonomists for standard genome sequencing and annotation.</title>
        <authorList>
            <consortium name="The Broad Institute Genomics Platform"/>
            <consortium name="The Broad Institute Genome Sequencing Center for Infectious Disease"/>
            <person name="Wu L."/>
            <person name="Ma J."/>
        </authorList>
    </citation>
    <scope>NUCLEOTIDE SEQUENCE [LARGE SCALE GENOMIC DNA]</scope>
    <source>
        <strain evidence="2">DFY41</strain>
    </source>
</reference>
<organism evidence="1 2">
    <name type="scientific">Nocardioides taihuensis</name>
    <dbReference type="NCBI Taxonomy" id="1835606"/>
    <lineage>
        <taxon>Bacteria</taxon>
        <taxon>Bacillati</taxon>
        <taxon>Actinomycetota</taxon>
        <taxon>Actinomycetes</taxon>
        <taxon>Propionibacteriales</taxon>
        <taxon>Nocardioidaceae</taxon>
        <taxon>Nocardioides</taxon>
    </lineage>
</organism>
<keyword evidence="2" id="KW-1185">Reference proteome</keyword>
<comment type="caution">
    <text evidence="1">The sequence shown here is derived from an EMBL/GenBank/DDBJ whole genome shotgun (WGS) entry which is preliminary data.</text>
</comment>
<sequence>MSTSDAAGPVVSSFPGAVRVAAELATCPAVADRWEQESAWAGTTVGGLARHLVDQAGNTVRLLGAPPRTDPPIALLEHDRALSRPQRAPSSVSAF</sequence>
<protein>
    <recommendedName>
        <fullName evidence="3">Mycothiol-dependent maleylpyruvate isomerase metal-binding domain-containing protein</fullName>
    </recommendedName>
</protein>
<proteinExistence type="predicted"/>
<dbReference type="RefSeq" id="WP_378591647.1">
    <property type="nucleotide sequence ID" value="NZ_JBHSKD010000019.1"/>
</dbReference>
<evidence type="ECO:0000313" key="1">
    <source>
        <dbReference type="EMBL" id="MFC5178108.1"/>
    </source>
</evidence>
<name>A0ABW0BLL0_9ACTN</name>
<dbReference type="EMBL" id="JBHSKD010000019">
    <property type="protein sequence ID" value="MFC5178108.1"/>
    <property type="molecule type" value="Genomic_DNA"/>
</dbReference>
<gene>
    <name evidence="1" type="ORF">ACFPGP_15605</name>
</gene>